<dbReference type="InterPro" id="IPR002893">
    <property type="entry name" value="Znf_MYND"/>
</dbReference>
<dbReference type="InterPro" id="IPR046341">
    <property type="entry name" value="SET_dom_sf"/>
</dbReference>
<reference evidence="7" key="1">
    <citation type="submission" date="2025-08" db="UniProtKB">
        <authorList>
            <consortium name="RefSeq"/>
        </authorList>
    </citation>
    <scope>IDENTIFICATION</scope>
</reference>
<evidence type="ECO:0000259" key="5">
    <source>
        <dbReference type="PROSITE" id="PS50865"/>
    </source>
</evidence>
<dbReference type="InterPro" id="IPR050869">
    <property type="entry name" value="H3K4_H4K5_MeTrfase"/>
</dbReference>
<evidence type="ECO:0000256" key="1">
    <source>
        <dbReference type="ARBA" id="ARBA00022723"/>
    </source>
</evidence>
<dbReference type="GO" id="GO:0008270">
    <property type="term" value="F:zinc ion binding"/>
    <property type="evidence" value="ECO:0007669"/>
    <property type="project" value="UniProtKB-KW"/>
</dbReference>
<sequence>MPCFLAGSEIIRCEPYSWCVRTNRLSDVCSFCIKQKKRLQFCEKCSVAVYCSDKCQENDYVNHRLECSLLRSATERLDTTTRFCIRTLTLKKREISLGRITRGEKFRKTLADLVAPLWEGDQEDKVRNAKKIFALIQNRMKVTLREVLVCLLQLHVHSIAVEDYKGAPLGRGLYLDQTEFDHSCEAESRVGAHFDGKIFVLRALQNFRVCSLAKIRMSFVPRSLPVMRRQELLAQEFYIQCECASCLAELQVCRRENAIERCLRDLLSADIEMERKFSLTLEILPKCEGRVHSYYLSKVYGNLASFSNSLGRYEDGIEFAAKALQYEGDLRLVTGLFEELLYAMNELEWNDFRKSNFGLFLDTLQSHKRLLESRLGKDHKETERVSRVYFFYLTRSYVSSKMTSLHEMLREKLSFVSARLLLVARVAMNGEGGVASKRTNSR</sequence>
<dbReference type="RefSeq" id="XP_003743257.1">
    <property type="nucleotide sequence ID" value="XM_003743209.1"/>
</dbReference>
<protein>
    <submittedName>
        <fullName evidence="7">N-lysine methyltransferase SMYD2-A-like</fullName>
    </submittedName>
</protein>
<dbReference type="PANTHER" id="PTHR12197:SF251">
    <property type="entry name" value="EG:BACR7C10.4 PROTEIN"/>
    <property type="match status" value="1"/>
</dbReference>
<organism evidence="6 7">
    <name type="scientific">Galendromus occidentalis</name>
    <name type="common">western predatory mite</name>
    <dbReference type="NCBI Taxonomy" id="34638"/>
    <lineage>
        <taxon>Eukaryota</taxon>
        <taxon>Metazoa</taxon>
        <taxon>Ecdysozoa</taxon>
        <taxon>Arthropoda</taxon>
        <taxon>Chelicerata</taxon>
        <taxon>Arachnida</taxon>
        <taxon>Acari</taxon>
        <taxon>Parasitiformes</taxon>
        <taxon>Mesostigmata</taxon>
        <taxon>Gamasina</taxon>
        <taxon>Phytoseioidea</taxon>
        <taxon>Phytoseiidae</taxon>
        <taxon>Typhlodrominae</taxon>
        <taxon>Galendromus</taxon>
    </lineage>
</organism>
<keyword evidence="1" id="KW-0479">Metal-binding</keyword>
<dbReference type="PROSITE" id="PS50865">
    <property type="entry name" value="ZF_MYND_2"/>
    <property type="match status" value="1"/>
</dbReference>
<dbReference type="Proteomes" id="UP000694867">
    <property type="component" value="Unplaced"/>
</dbReference>
<dbReference type="Gene3D" id="6.10.140.2220">
    <property type="match status" value="1"/>
</dbReference>
<keyword evidence="6" id="KW-1185">Reference proteome</keyword>
<evidence type="ECO:0000313" key="7">
    <source>
        <dbReference type="RefSeq" id="XP_003743257.1"/>
    </source>
</evidence>
<dbReference type="Gene3D" id="2.170.270.10">
    <property type="entry name" value="SET domain"/>
    <property type="match status" value="1"/>
</dbReference>
<dbReference type="AlphaFoldDB" id="A0AAJ6VY94"/>
<evidence type="ECO:0000256" key="2">
    <source>
        <dbReference type="ARBA" id="ARBA00022771"/>
    </source>
</evidence>
<keyword evidence="3" id="KW-0862">Zinc</keyword>
<evidence type="ECO:0000313" key="6">
    <source>
        <dbReference type="Proteomes" id="UP000694867"/>
    </source>
</evidence>
<dbReference type="GO" id="GO:0005634">
    <property type="term" value="C:nucleus"/>
    <property type="evidence" value="ECO:0007669"/>
    <property type="project" value="TreeGrafter"/>
</dbReference>
<dbReference type="GeneID" id="100903700"/>
<feature type="domain" description="MYND-type" evidence="5">
    <location>
        <begin position="29"/>
        <end position="67"/>
    </location>
</feature>
<keyword evidence="2 4" id="KW-0863">Zinc-finger</keyword>
<accession>A0AAJ6VY94</accession>
<gene>
    <name evidence="7" type="primary">LOC100903700</name>
</gene>
<name>A0AAJ6VY94_9ACAR</name>
<dbReference type="Pfam" id="PF01753">
    <property type="entry name" value="zf-MYND"/>
    <property type="match status" value="1"/>
</dbReference>
<dbReference type="PANTHER" id="PTHR12197">
    <property type="entry name" value="HISTONE-LYSINE N-METHYLTRANSFERASE SMYD"/>
    <property type="match status" value="1"/>
</dbReference>
<evidence type="ECO:0000256" key="4">
    <source>
        <dbReference type="PROSITE-ProRule" id="PRU00134"/>
    </source>
</evidence>
<proteinExistence type="predicted"/>
<evidence type="ECO:0000256" key="3">
    <source>
        <dbReference type="ARBA" id="ARBA00022833"/>
    </source>
</evidence>
<dbReference type="SUPFAM" id="SSF144232">
    <property type="entry name" value="HIT/MYND zinc finger-like"/>
    <property type="match status" value="1"/>
</dbReference>
<dbReference type="KEGG" id="goe:100903700"/>
<dbReference type="PROSITE" id="PS01360">
    <property type="entry name" value="ZF_MYND_1"/>
    <property type="match status" value="1"/>
</dbReference>
<dbReference type="Gene3D" id="1.10.220.160">
    <property type="match status" value="1"/>
</dbReference>